<accession>A0A136INL6</accession>
<sequence length="357" mass="37614">MSLPKSFKAAVLTGADAPIEVRDREPETAELQPEEVAVKISATAINPVDWKLRDYPSILFGDKLPAILGTDAAGTISAKGSAVTTFNVGDRVFFQGHLGKFDTASFQEYARTDAAVVGHLPSNISDEEGAGVSLAAITGAIGWYHAVGRGLAAPWEDKNAGKGKAIIVLGGSASVGQYTVQFARLSGYSKIVTNASSAHKEHLQKLGAHAVLDRKTQNSAADFIDAIGEGVELDGVFDTIGTVETQSLAVEILQKAKSVTSSGAVVVCTHYAEAKAVELGKKEGERQVEIKGILAVGPAKEYRNVSEPFYVHVSKWLESGEFVPNKPLVIEGGVNGIEEALKKQKAGVSGAKVVVKF</sequence>
<evidence type="ECO:0000313" key="4">
    <source>
        <dbReference type="EMBL" id="KXJ86505.1"/>
    </source>
</evidence>
<evidence type="ECO:0000256" key="2">
    <source>
        <dbReference type="ARBA" id="ARBA00023002"/>
    </source>
</evidence>
<reference evidence="5" key="1">
    <citation type="submission" date="2016-02" db="EMBL/GenBank/DDBJ databases">
        <title>Draft genome sequence of Microdochium bolleyi, a fungal endophyte of beachgrass.</title>
        <authorList>
            <consortium name="DOE Joint Genome Institute"/>
            <person name="David A.S."/>
            <person name="May G."/>
            <person name="Haridas S."/>
            <person name="Lim J."/>
            <person name="Wang M."/>
            <person name="Labutti K."/>
            <person name="Lipzen A."/>
            <person name="Barry K."/>
            <person name="Grigoriev I.V."/>
        </authorList>
    </citation>
    <scope>NUCLEOTIDE SEQUENCE [LARGE SCALE GENOMIC DNA]</scope>
    <source>
        <strain evidence="5">J235TASD1</strain>
    </source>
</reference>
<dbReference type="InterPro" id="IPR020843">
    <property type="entry name" value="ER"/>
</dbReference>
<evidence type="ECO:0000313" key="5">
    <source>
        <dbReference type="Proteomes" id="UP000070501"/>
    </source>
</evidence>
<dbReference type="SUPFAM" id="SSF51735">
    <property type="entry name" value="NAD(P)-binding Rossmann-fold domains"/>
    <property type="match status" value="1"/>
</dbReference>
<dbReference type="Gene3D" id="3.40.50.720">
    <property type="entry name" value="NAD(P)-binding Rossmann-like Domain"/>
    <property type="match status" value="1"/>
</dbReference>
<dbReference type="PANTHER" id="PTHR45348:SF2">
    <property type="entry name" value="ZINC-TYPE ALCOHOL DEHYDROGENASE-LIKE PROTEIN C2E1P3.01"/>
    <property type="match status" value="1"/>
</dbReference>
<dbReference type="GO" id="GO:0016651">
    <property type="term" value="F:oxidoreductase activity, acting on NAD(P)H"/>
    <property type="evidence" value="ECO:0007669"/>
    <property type="project" value="InterPro"/>
</dbReference>
<evidence type="ECO:0000259" key="3">
    <source>
        <dbReference type="SMART" id="SM00829"/>
    </source>
</evidence>
<dbReference type="CDD" id="cd08249">
    <property type="entry name" value="enoyl_reductase_like"/>
    <property type="match status" value="1"/>
</dbReference>
<dbReference type="EMBL" id="KQ964267">
    <property type="protein sequence ID" value="KXJ86505.1"/>
    <property type="molecule type" value="Genomic_DNA"/>
</dbReference>
<dbReference type="Gene3D" id="3.90.180.10">
    <property type="entry name" value="Medium-chain alcohol dehydrogenases, catalytic domain"/>
    <property type="match status" value="1"/>
</dbReference>
<dbReference type="AlphaFoldDB" id="A0A136INL6"/>
<dbReference type="InterPro" id="IPR047122">
    <property type="entry name" value="Trans-enoyl_RdTase-like"/>
</dbReference>
<organism evidence="4 5">
    <name type="scientific">Microdochium bolleyi</name>
    <dbReference type="NCBI Taxonomy" id="196109"/>
    <lineage>
        <taxon>Eukaryota</taxon>
        <taxon>Fungi</taxon>
        <taxon>Dikarya</taxon>
        <taxon>Ascomycota</taxon>
        <taxon>Pezizomycotina</taxon>
        <taxon>Sordariomycetes</taxon>
        <taxon>Xylariomycetidae</taxon>
        <taxon>Xylariales</taxon>
        <taxon>Microdochiaceae</taxon>
        <taxon>Microdochium</taxon>
    </lineage>
</organism>
<feature type="domain" description="Enoyl reductase (ER)" evidence="3">
    <location>
        <begin position="14"/>
        <end position="355"/>
    </location>
</feature>
<protein>
    <submittedName>
        <fullName evidence="4">Chaperonin 10-like protein</fullName>
    </submittedName>
</protein>
<dbReference type="InParanoid" id="A0A136INL6"/>
<dbReference type="SMART" id="SM00829">
    <property type="entry name" value="PKS_ER"/>
    <property type="match status" value="1"/>
</dbReference>
<dbReference type="InterPro" id="IPR011032">
    <property type="entry name" value="GroES-like_sf"/>
</dbReference>
<keyword evidence="5" id="KW-1185">Reference proteome</keyword>
<gene>
    <name evidence="4" type="ORF">Micbo1qcDRAFT_152819</name>
</gene>
<comment type="similarity">
    <text evidence="1">Belongs to the zinc-containing alcohol dehydrogenase family.</text>
</comment>
<dbReference type="SUPFAM" id="SSF50129">
    <property type="entry name" value="GroES-like"/>
    <property type="match status" value="1"/>
</dbReference>
<dbReference type="InterPro" id="IPR013154">
    <property type="entry name" value="ADH-like_N"/>
</dbReference>
<dbReference type="Pfam" id="PF00107">
    <property type="entry name" value="ADH_zinc_N"/>
    <property type="match status" value="1"/>
</dbReference>
<dbReference type="STRING" id="196109.A0A136INL6"/>
<dbReference type="InterPro" id="IPR013149">
    <property type="entry name" value="ADH-like_C"/>
</dbReference>
<dbReference type="Proteomes" id="UP000070501">
    <property type="component" value="Unassembled WGS sequence"/>
</dbReference>
<name>A0A136INL6_9PEZI</name>
<proteinExistence type="inferred from homology"/>
<dbReference type="OrthoDB" id="10257049at2759"/>
<dbReference type="PANTHER" id="PTHR45348">
    <property type="entry name" value="HYPOTHETICAL OXIDOREDUCTASE (EUROFUNG)"/>
    <property type="match status" value="1"/>
</dbReference>
<dbReference type="Pfam" id="PF08240">
    <property type="entry name" value="ADH_N"/>
    <property type="match status" value="1"/>
</dbReference>
<keyword evidence="2" id="KW-0560">Oxidoreductase</keyword>
<evidence type="ECO:0000256" key="1">
    <source>
        <dbReference type="ARBA" id="ARBA00008072"/>
    </source>
</evidence>
<dbReference type="InterPro" id="IPR036291">
    <property type="entry name" value="NAD(P)-bd_dom_sf"/>
</dbReference>